<evidence type="ECO:0000313" key="3">
    <source>
        <dbReference type="Proteomes" id="UP000501421"/>
    </source>
</evidence>
<sequence>MDTQTRNVLSVASGKNEEAIVEALQPIAAKVKYVVSDLAPAMRKAMEKVCPKAVHVLDHFHNWCGFSSPGGGQAVGAGSVLGVFIGAWMEANS</sequence>
<dbReference type="AlphaFoldDB" id="A0A679G432"/>
<gene>
    <name evidence="2" type="ORF">GsuE55_36340</name>
</gene>
<evidence type="ECO:0000259" key="1">
    <source>
        <dbReference type="Pfam" id="PF01610"/>
    </source>
</evidence>
<dbReference type="Pfam" id="PF01610">
    <property type="entry name" value="DDE_Tnp_ISL3"/>
    <property type="match status" value="1"/>
</dbReference>
<dbReference type="Proteomes" id="UP000501421">
    <property type="component" value="Chromosome"/>
</dbReference>
<organism evidence="2 3">
    <name type="scientific">Geobacillus subterraneus</name>
    <dbReference type="NCBI Taxonomy" id="129338"/>
    <lineage>
        <taxon>Bacteria</taxon>
        <taxon>Bacillati</taxon>
        <taxon>Bacillota</taxon>
        <taxon>Bacilli</taxon>
        <taxon>Bacillales</taxon>
        <taxon>Anoxybacillaceae</taxon>
        <taxon>Geobacillus</taxon>
    </lineage>
</organism>
<reference evidence="3" key="1">
    <citation type="journal article" date="2020" name="Microbiol. Resour. Announc.">
        <title>Complete Genome Sequence of Geobacillus sp. Strain E55-1, Isolated from Mine Geyser in Japan.</title>
        <authorList>
            <person name="Miyazaki K."/>
            <person name="Hase E."/>
            <person name="Tokito N."/>
        </authorList>
    </citation>
    <scope>NUCLEOTIDE SEQUENCE [LARGE SCALE GENOMIC DNA]</scope>
    <source>
        <strain evidence="3">E55-1</strain>
    </source>
</reference>
<accession>A0A679G432</accession>
<keyword evidence="3" id="KW-1185">Reference proteome</keyword>
<dbReference type="InterPro" id="IPR002560">
    <property type="entry name" value="Transposase_DDE"/>
</dbReference>
<feature type="domain" description="Transposase IS204/IS1001/IS1096/IS1165 DDE" evidence="1">
    <location>
        <begin position="4"/>
        <end position="61"/>
    </location>
</feature>
<protein>
    <recommendedName>
        <fullName evidence="1">Transposase IS204/IS1001/IS1096/IS1165 DDE domain-containing protein</fullName>
    </recommendedName>
</protein>
<dbReference type="EMBL" id="AP022557">
    <property type="protein sequence ID" value="BBW98801.1"/>
    <property type="molecule type" value="Genomic_DNA"/>
</dbReference>
<proteinExistence type="predicted"/>
<evidence type="ECO:0000313" key="2">
    <source>
        <dbReference type="EMBL" id="BBW98801.1"/>
    </source>
</evidence>
<name>A0A679G432_9BACL</name>